<dbReference type="InterPro" id="IPR038084">
    <property type="entry name" value="PduO/GlcC-like_sf"/>
</dbReference>
<comment type="caution">
    <text evidence="1">The sequence shown here is derived from an EMBL/GenBank/DDBJ whole genome shotgun (WGS) entry which is preliminary data.</text>
</comment>
<accession>A0A1W9HYL8</accession>
<sequence length="145" mass="14556">MAMLTLNKAQKIIKLSLNESARLQLKPLCVVVLDERGALKAAAAADGTSLMRFEIAFGKAYGALGLGMGSRAIQKMALERPYFVSAYGAVTDGRMVPVAGGVLIRSAKGAIIGAVGISGDTSDADEACALAGIAGVGLTGDGGAA</sequence>
<dbReference type="Gene3D" id="3.30.450.150">
    <property type="entry name" value="Haem-degrading domain"/>
    <property type="match status" value="1"/>
</dbReference>
<dbReference type="Proteomes" id="UP000192872">
    <property type="component" value="Unassembled WGS sequence"/>
</dbReference>
<dbReference type="Pfam" id="PF03928">
    <property type="entry name" value="HbpS-like"/>
    <property type="match status" value="1"/>
</dbReference>
<name>A0A1W9HYL8_9HYPH</name>
<protein>
    <submittedName>
        <fullName evidence="1">GlcG protein</fullName>
    </submittedName>
</protein>
<dbReference type="PANTHER" id="PTHR34309">
    <property type="entry name" value="SLR1406 PROTEIN"/>
    <property type="match status" value="1"/>
</dbReference>
<gene>
    <name evidence="1" type="ORF">A4S15_06940</name>
</gene>
<organism evidence="1 2">
    <name type="scientific">Candidatus Raskinella chloraquaticus</name>
    <dbReference type="NCBI Taxonomy" id="1951219"/>
    <lineage>
        <taxon>Bacteria</taxon>
        <taxon>Pseudomonadati</taxon>
        <taxon>Pseudomonadota</taxon>
        <taxon>Alphaproteobacteria</taxon>
        <taxon>Hyphomicrobiales</taxon>
        <taxon>Phreatobacteraceae</taxon>
        <taxon>Candidatus Raskinella</taxon>
    </lineage>
</organism>
<reference evidence="1 2" key="1">
    <citation type="journal article" date="2017" name="Water Res.">
        <title>Comammox in drinking water systems.</title>
        <authorList>
            <person name="Wang Y."/>
            <person name="Ma L."/>
            <person name="Mao Y."/>
            <person name="Jiang X."/>
            <person name="Xia Y."/>
            <person name="Yu K."/>
            <person name="Li B."/>
            <person name="Zhang T."/>
        </authorList>
    </citation>
    <scope>NUCLEOTIDE SEQUENCE [LARGE SCALE GENOMIC DNA]</scope>
    <source>
        <strain evidence="1">SG_bin8</strain>
    </source>
</reference>
<dbReference type="EMBL" id="LWDL01000012">
    <property type="protein sequence ID" value="OQW52566.1"/>
    <property type="molecule type" value="Genomic_DNA"/>
</dbReference>
<dbReference type="STRING" id="1827387.A4S15_06940"/>
<proteinExistence type="predicted"/>
<dbReference type="PANTHER" id="PTHR34309:SF10">
    <property type="entry name" value="SLR1406 PROTEIN"/>
    <property type="match status" value="1"/>
</dbReference>
<dbReference type="SUPFAM" id="SSF143744">
    <property type="entry name" value="GlcG-like"/>
    <property type="match status" value="1"/>
</dbReference>
<dbReference type="AlphaFoldDB" id="A0A1W9HYL8"/>
<dbReference type="InterPro" id="IPR005624">
    <property type="entry name" value="PduO/GlcC-like"/>
</dbReference>
<dbReference type="InterPro" id="IPR052517">
    <property type="entry name" value="GlcG_carb_metab_protein"/>
</dbReference>
<evidence type="ECO:0000313" key="2">
    <source>
        <dbReference type="Proteomes" id="UP000192872"/>
    </source>
</evidence>
<dbReference type="RefSeq" id="WP_376801732.1">
    <property type="nucleotide sequence ID" value="NZ_DBNB01000020.1"/>
</dbReference>
<evidence type="ECO:0000313" key="1">
    <source>
        <dbReference type="EMBL" id="OQW52566.1"/>
    </source>
</evidence>